<accession>A0A1M6QSG0</accession>
<dbReference type="Pfam" id="PF07369">
    <property type="entry name" value="DUF1488"/>
    <property type="match status" value="1"/>
</dbReference>
<organism evidence="1 2">
    <name type="scientific">Paraburkholderia terricola</name>
    <dbReference type="NCBI Taxonomy" id="169427"/>
    <lineage>
        <taxon>Bacteria</taxon>
        <taxon>Pseudomonadati</taxon>
        <taxon>Pseudomonadota</taxon>
        <taxon>Betaproteobacteria</taxon>
        <taxon>Burkholderiales</taxon>
        <taxon>Burkholderiaceae</taxon>
        <taxon>Paraburkholderia</taxon>
    </lineage>
</organism>
<dbReference type="InterPro" id="IPR009962">
    <property type="entry name" value="DUF1488"/>
</dbReference>
<dbReference type="SUPFAM" id="SSF160272">
    <property type="entry name" value="Shew3726-like"/>
    <property type="match status" value="1"/>
</dbReference>
<dbReference type="Gene3D" id="3.30.160.140">
    <property type="entry name" value="Shew3726-like"/>
    <property type="match status" value="1"/>
</dbReference>
<proteinExistence type="predicted"/>
<name>A0A1M6QSG0_9BURK</name>
<evidence type="ECO:0000313" key="2">
    <source>
        <dbReference type="Proteomes" id="UP000184395"/>
    </source>
</evidence>
<gene>
    <name evidence="1" type="ORF">SAMN05192548_1016128</name>
</gene>
<dbReference type="OrthoDB" id="9105893at2"/>
<dbReference type="AlphaFoldDB" id="A0A1M6QSG0"/>
<evidence type="ECO:0008006" key="3">
    <source>
        <dbReference type="Google" id="ProtNLM"/>
    </source>
</evidence>
<sequence>MEVIELEPSVSADGRAVIFQLSARGRELECAVTREALEQHFWLQRDAGEERVLKTFADGRKRIIAVAERKMLARPGEKVLLTISDFAARG</sequence>
<dbReference type="InterPro" id="IPR036692">
    <property type="entry name" value="Shew3726-like_sf"/>
</dbReference>
<dbReference type="RefSeq" id="WP_073429738.1">
    <property type="nucleotide sequence ID" value="NZ_CADFGY010000013.1"/>
</dbReference>
<reference evidence="1 2" key="1">
    <citation type="submission" date="2016-11" db="EMBL/GenBank/DDBJ databases">
        <authorList>
            <person name="Jaros S."/>
            <person name="Januszkiewicz K."/>
            <person name="Wedrychowicz H."/>
        </authorList>
    </citation>
    <scope>NUCLEOTIDE SEQUENCE [LARGE SCALE GENOMIC DNA]</scope>
    <source>
        <strain evidence="1 2">LMG 20594</strain>
    </source>
</reference>
<protein>
    <recommendedName>
        <fullName evidence="3">DUF1488 domain-containing protein</fullName>
    </recommendedName>
</protein>
<evidence type="ECO:0000313" key="1">
    <source>
        <dbReference type="EMBL" id="SHK23154.1"/>
    </source>
</evidence>
<dbReference type="Proteomes" id="UP000184395">
    <property type="component" value="Unassembled WGS sequence"/>
</dbReference>
<dbReference type="EMBL" id="FRAB01000016">
    <property type="protein sequence ID" value="SHK23154.1"/>
    <property type="molecule type" value="Genomic_DNA"/>
</dbReference>